<accession>A0ABS1N1U0</accession>
<organism evidence="2 3">
    <name type="scientific">Streptomyces siderophoricus</name>
    <dbReference type="NCBI Taxonomy" id="2802281"/>
    <lineage>
        <taxon>Bacteria</taxon>
        <taxon>Bacillati</taxon>
        <taxon>Actinomycetota</taxon>
        <taxon>Actinomycetes</taxon>
        <taxon>Kitasatosporales</taxon>
        <taxon>Streptomycetaceae</taxon>
        <taxon>Streptomyces</taxon>
    </lineage>
</organism>
<evidence type="ECO:0000256" key="1">
    <source>
        <dbReference type="SAM" id="MobiDB-lite"/>
    </source>
</evidence>
<dbReference type="EMBL" id="JAERRI010000025">
    <property type="protein sequence ID" value="MBL1094041.1"/>
    <property type="molecule type" value="Genomic_DNA"/>
</dbReference>
<dbReference type="RefSeq" id="WP_201810337.1">
    <property type="nucleotide sequence ID" value="NZ_JAERRI010000025.1"/>
</dbReference>
<keyword evidence="3" id="KW-1185">Reference proteome</keyword>
<dbReference type="Proteomes" id="UP000629371">
    <property type="component" value="Unassembled WGS sequence"/>
</dbReference>
<gene>
    <name evidence="2" type="ORF">JK360_32820</name>
</gene>
<feature type="region of interest" description="Disordered" evidence="1">
    <location>
        <begin position="1"/>
        <end position="20"/>
    </location>
</feature>
<protein>
    <submittedName>
        <fullName evidence="2">Uncharacterized protein</fullName>
    </submittedName>
</protein>
<name>A0ABS1N1U0_9ACTN</name>
<evidence type="ECO:0000313" key="2">
    <source>
        <dbReference type="EMBL" id="MBL1094041.1"/>
    </source>
</evidence>
<feature type="compositionally biased region" description="Low complexity" evidence="1">
    <location>
        <begin position="61"/>
        <end position="79"/>
    </location>
</feature>
<comment type="caution">
    <text evidence="2">The sequence shown here is derived from an EMBL/GenBank/DDBJ whole genome shotgun (WGS) entry which is preliminary data.</text>
</comment>
<evidence type="ECO:0000313" key="3">
    <source>
        <dbReference type="Proteomes" id="UP000629371"/>
    </source>
</evidence>
<proteinExistence type="predicted"/>
<reference evidence="2 3" key="1">
    <citation type="submission" date="2021-01" db="EMBL/GenBank/DDBJ databases">
        <title>WGS of actinomycetes isolated from Thailand.</title>
        <authorList>
            <person name="Thawai C."/>
        </authorList>
    </citation>
    <scope>NUCLEOTIDE SEQUENCE [LARGE SCALE GENOMIC DNA]</scope>
    <source>
        <strain evidence="2 3">CH9-7</strain>
    </source>
</reference>
<feature type="region of interest" description="Disordered" evidence="1">
    <location>
        <begin position="41"/>
        <end position="79"/>
    </location>
</feature>
<sequence>MPSMPSMPQQGGIAGNARRRAAVACYAARRAVLQAVVRSCRTPAEVRAAGRTRPTRPRRPAQPSGAGGAPRTAPPGTAG</sequence>